<name>A0A0B8PLS9_9VIBR</name>
<dbReference type="SUPFAM" id="SSF56563">
    <property type="entry name" value="Major capsid protein gp5"/>
    <property type="match status" value="1"/>
</dbReference>
<reference evidence="4 5" key="2">
    <citation type="submission" date="2015-01" db="EMBL/GenBank/DDBJ databases">
        <authorList>
            <consortium name="NBRP consortium"/>
            <person name="Sawabe T."/>
            <person name="Meirelles P."/>
            <person name="Feng G."/>
            <person name="Sayaka M."/>
            <person name="Hattori M."/>
            <person name="Ohkuma M."/>
        </authorList>
    </citation>
    <scope>NUCLEOTIDE SEQUENCE [LARGE SCALE GENOMIC DNA]</scope>
    <source>
        <strain evidence="4 5">JCM19232</strain>
    </source>
</reference>
<evidence type="ECO:0000313" key="5">
    <source>
        <dbReference type="Proteomes" id="UP000031670"/>
    </source>
</evidence>
<evidence type="ECO:0000256" key="2">
    <source>
        <dbReference type="SAM" id="MobiDB-lite"/>
    </source>
</evidence>
<reference evidence="4 5" key="1">
    <citation type="submission" date="2015-01" db="EMBL/GenBank/DDBJ databases">
        <title>Vibrio sp. C5 JCM 19232 whole genome shotgun sequence.</title>
        <authorList>
            <person name="Sawabe T."/>
            <person name="Meirelles P."/>
            <person name="Feng G."/>
            <person name="Sayaka M."/>
            <person name="Hattori M."/>
            <person name="Ohkuma M."/>
        </authorList>
    </citation>
    <scope>NUCLEOTIDE SEQUENCE [LARGE SCALE GENOMIC DNA]</scope>
    <source>
        <strain evidence="4 5">JCM19232</strain>
    </source>
</reference>
<organism evidence="4 5">
    <name type="scientific">Vibrio ishigakensis</name>
    <dbReference type="NCBI Taxonomy" id="1481914"/>
    <lineage>
        <taxon>Bacteria</taxon>
        <taxon>Pseudomonadati</taxon>
        <taxon>Pseudomonadota</taxon>
        <taxon>Gammaproteobacteria</taxon>
        <taxon>Vibrionales</taxon>
        <taxon>Vibrionaceae</taxon>
        <taxon>Vibrio</taxon>
    </lineage>
</organism>
<evidence type="ECO:0000259" key="3">
    <source>
        <dbReference type="Pfam" id="PF05065"/>
    </source>
</evidence>
<evidence type="ECO:0000313" key="4">
    <source>
        <dbReference type="EMBL" id="GAM63659.1"/>
    </source>
</evidence>
<gene>
    <name evidence="4" type="ORF">JCM19232_2639</name>
</gene>
<feature type="region of interest" description="Disordered" evidence="2">
    <location>
        <begin position="33"/>
        <end position="59"/>
    </location>
</feature>
<dbReference type="Gene3D" id="3.30.2400.10">
    <property type="entry name" value="Major capsid protein gp5"/>
    <property type="match status" value="1"/>
</dbReference>
<dbReference type="NCBIfam" id="TIGR01554">
    <property type="entry name" value="major_cap_HK97"/>
    <property type="match status" value="1"/>
</dbReference>
<comment type="caution">
    <text evidence="4">The sequence shown here is derived from an EMBL/GenBank/DDBJ whole genome shotgun (WGS) entry which is preliminary data.</text>
</comment>
<proteinExistence type="predicted"/>
<dbReference type="AlphaFoldDB" id="A0A0B8PLS9"/>
<comment type="subcellular location">
    <subcellularLocation>
        <location evidence="1">Virion</location>
    </subcellularLocation>
</comment>
<feature type="domain" description="Phage capsid-like C-terminal" evidence="3">
    <location>
        <begin position="192"/>
        <end position="351"/>
    </location>
</feature>
<dbReference type="Proteomes" id="UP000031670">
    <property type="component" value="Unassembled WGS sequence"/>
</dbReference>
<protein>
    <submittedName>
        <fullName evidence="4">Phage major capsid protein</fullName>
    </submittedName>
</protein>
<sequence>MIRVTDWTPYEISIVAVPADITVGVGRDAELEIEKNGEREPPSASSKQEKNMSETNETEVVNVDEVTQAAINAERKRSADIRALGKKSGQVTEAEEAISNGVEFADFARSINIKKTKEAGASRNLNLDVSNDDIQKYSLRNMILAHATGDFSKVSREMEISNTLASASGVETRGFRIPVEVLTRTNNTTNAGALVPEEHRGDMFIQALRDASIVGQLGARFYPNLVGDVSIPRNTGDVVGEWVAEGGTPTDENMTFDNVTLTPRTLTAAVPMTRKLQLQSSPTIEGIVQDSILYAMARALDVAMLKGEGPGSDQPTGILNATDVSEVMRNVDNKVDWGVVVDMETAINTANAQALA</sequence>
<dbReference type="EMBL" id="BBSA01000009">
    <property type="protein sequence ID" value="GAM63659.1"/>
    <property type="molecule type" value="Genomic_DNA"/>
</dbReference>
<evidence type="ECO:0000256" key="1">
    <source>
        <dbReference type="ARBA" id="ARBA00004328"/>
    </source>
</evidence>
<feature type="compositionally biased region" description="Basic and acidic residues" evidence="2">
    <location>
        <begin position="33"/>
        <end position="52"/>
    </location>
</feature>
<dbReference type="InterPro" id="IPR054612">
    <property type="entry name" value="Phage_capsid-like_C"/>
</dbReference>
<dbReference type="InterPro" id="IPR024455">
    <property type="entry name" value="Phage_capsid"/>
</dbReference>
<accession>A0A0B8PLS9</accession>
<dbReference type="Pfam" id="PF05065">
    <property type="entry name" value="Phage_capsid"/>
    <property type="match status" value="1"/>
</dbReference>